<evidence type="ECO:0000256" key="1">
    <source>
        <dbReference type="SAM" id="Phobius"/>
    </source>
</evidence>
<dbReference type="EMBL" id="JAEAOA010000086">
    <property type="protein sequence ID" value="KAK3579963.1"/>
    <property type="molecule type" value="Genomic_DNA"/>
</dbReference>
<sequence length="95" mass="11168">MEPITTHNASFTTLPKHTDKQLCMKDVTMALCRASFLKTGYRKERAFDSLNIVIKIELCHKKHPHCCNYHLNVFSFFSILILLYFMINKFISKIQ</sequence>
<feature type="transmembrane region" description="Helical" evidence="1">
    <location>
        <begin position="69"/>
        <end position="87"/>
    </location>
</feature>
<reference evidence="2" key="1">
    <citation type="journal article" date="2021" name="Genome Biol. Evol.">
        <title>A High-Quality Reference Genome for a Parasitic Bivalve with Doubly Uniparental Inheritance (Bivalvia: Unionida).</title>
        <authorList>
            <person name="Smith C.H."/>
        </authorList>
    </citation>
    <scope>NUCLEOTIDE SEQUENCE</scope>
    <source>
        <strain evidence="2">CHS0354</strain>
    </source>
</reference>
<comment type="caution">
    <text evidence="2">The sequence shown here is derived from an EMBL/GenBank/DDBJ whole genome shotgun (WGS) entry which is preliminary data.</text>
</comment>
<organism evidence="2 3">
    <name type="scientific">Potamilus streckersoni</name>
    <dbReference type="NCBI Taxonomy" id="2493646"/>
    <lineage>
        <taxon>Eukaryota</taxon>
        <taxon>Metazoa</taxon>
        <taxon>Spiralia</taxon>
        <taxon>Lophotrochozoa</taxon>
        <taxon>Mollusca</taxon>
        <taxon>Bivalvia</taxon>
        <taxon>Autobranchia</taxon>
        <taxon>Heteroconchia</taxon>
        <taxon>Palaeoheterodonta</taxon>
        <taxon>Unionida</taxon>
        <taxon>Unionoidea</taxon>
        <taxon>Unionidae</taxon>
        <taxon>Ambleminae</taxon>
        <taxon>Lampsilini</taxon>
        <taxon>Potamilus</taxon>
    </lineage>
</organism>
<name>A0AAE0RUU1_9BIVA</name>
<dbReference type="AlphaFoldDB" id="A0AAE0RUU1"/>
<gene>
    <name evidence="2" type="ORF">CHS0354_000839</name>
</gene>
<keyword evidence="1" id="KW-0812">Transmembrane</keyword>
<evidence type="ECO:0000313" key="2">
    <source>
        <dbReference type="EMBL" id="KAK3579963.1"/>
    </source>
</evidence>
<keyword evidence="1" id="KW-0472">Membrane</keyword>
<reference evidence="2" key="2">
    <citation type="journal article" date="2021" name="Genome Biol. Evol.">
        <title>Developing a high-quality reference genome for a parasitic bivalve with doubly uniparental inheritance (Bivalvia: Unionida).</title>
        <authorList>
            <person name="Smith C.H."/>
        </authorList>
    </citation>
    <scope>NUCLEOTIDE SEQUENCE</scope>
    <source>
        <strain evidence="2">CHS0354</strain>
        <tissue evidence="2">Mantle</tissue>
    </source>
</reference>
<evidence type="ECO:0000313" key="3">
    <source>
        <dbReference type="Proteomes" id="UP001195483"/>
    </source>
</evidence>
<accession>A0AAE0RUU1</accession>
<keyword evidence="3" id="KW-1185">Reference proteome</keyword>
<keyword evidence="1" id="KW-1133">Transmembrane helix</keyword>
<protein>
    <submittedName>
        <fullName evidence="2">Uncharacterized protein</fullName>
    </submittedName>
</protein>
<dbReference type="Proteomes" id="UP001195483">
    <property type="component" value="Unassembled WGS sequence"/>
</dbReference>
<proteinExistence type="predicted"/>
<reference evidence="2" key="3">
    <citation type="submission" date="2023-05" db="EMBL/GenBank/DDBJ databases">
        <authorList>
            <person name="Smith C.H."/>
        </authorList>
    </citation>
    <scope>NUCLEOTIDE SEQUENCE</scope>
    <source>
        <strain evidence="2">CHS0354</strain>
        <tissue evidence="2">Mantle</tissue>
    </source>
</reference>